<dbReference type="AlphaFoldDB" id="B4IFS5"/>
<organism evidence="2">
    <name type="scientific">Drosophila sechellia</name>
    <name type="common">Fruit fly</name>
    <dbReference type="NCBI Taxonomy" id="7238"/>
    <lineage>
        <taxon>Eukaryota</taxon>
        <taxon>Metazoa</taxon>
        <taxon>Ecdysozoa</taxon>
        <taxon>Arthropoda</taxon>
        <taxon>Hexapoda</taxon>
        <taxon>Insecta</taxon>
        <taxon>Pterygota</taxon>
        <taxon>Neoptera</taxon>
        <taxon>Endopterygota</taxon>
        <taxon>Diptera</taxon>
        <taxon>Brachycera</taxon>
        <taxon>Muscomorpha</taxon>
        <taxon>Ephydroidea</taxon>
        <taxon>Drosophilidae</taxon>
        <taxon>Drosophila</taxon>
        <taxon>Sophophora</taxon>
    </lineage>
</organism>
<name>B4IFS5_DROSE</name>
<accession>B4IFS5</accession>
<gene>
    <name evidence="1" type="primary">Dsec\GM14936</name>
    <name evidence="1" type="ORF">Dsec_GM14936</name>
</gene>
<dbReference type="EMBL" id="CH480834">
    <property type="protein sequence ID" value="EDW46512.1"/>
    <property type="molecule type" value="Genomic_DNA"/>
</dbReference>
<dbReference type="HOGENOM" id="CLU_2280328_0_0_1"/>
<protein>
    <submittedName>
        <fullName evidence="1">GM14936</fullName>
    </submittedName>
</protein>
<proteinExistence type="predicted"/>
<keyword evidence="2" id="KW-1185">Reference proteome</keyword>
<sequence>MRIRVIQISTCSLASASSCFHTRSSSSKSLLGTLLKSSDKGRLMDAPGYLAGLKLRSWRLGKSCKIELDEICAFRVSSCSSFAISMPSSLRTGSESSVLHTY</sequence>
<evidence type="ECO:0000313" key="2">
    <source>
        <dbReference type="Proteomes" id="UP000001292"/>
    </source>
</evidence>
<evidence type="ECO:0000313" key="1">
    <source>
        <dbReference type="EMBL" id="EDW46512.1"/>
    </source>
</evidence>
<dbReference type="PROSITE" id="PS51257">
    <property type="entry name" value="PROKAR_LIPOPROTEIN"/>
    <property type="match status" value="1"/>
</dbReference>
<reference evidence="1 2" key="1">
    <citation type="journal article" date="2007" name="Nature">
        <title>Evolution of genes and genomes on the Drosophila phylogeny.</title>
        <authorList>
            <consortium name="Drosophila 12 Genomes Consortium"/>
            <person name="Clark A.G."/>
            <person name="Eisen M.B."/>
            <person name="Smith D.R."/>
            <person name="Bergman C.M."/>
            <person name="Oliver B."/>
            <person name="Markow T.A."/>
            <person name="Kaufman T.C."/>
            <person name="Kellis M."/>
            <person name="Gelbart W."/>
            <person name="Iyer V.N."/>
            <person name="Pollard D.A."/>
            <person name="Sackton T.B."/>
            <person name="Larracuente A.M."/>
            <person name="Singh N.D."/>
            <person name="Abad J.P."/>
            <person name="Abt D.N."/>
            <person name="Adryan B."/>
            <person name="Aguade M."/>
            <person name="Akashi H."/>
            <person name="Anderson W.W."/>
            <person name="Aquadro C.F."/>
            <person name="Ardell D.H."/>
            <person name="Arguello R."/>
            <person name="Artieri C.G."/>
            <person name="Barbash D.A."/>
            <person name="Barker D."/>
            <person name="Barsanti P."/>
            <person name="Batterham P."/>
            <person name="Batzoglou S."/>
            <person name="Begun D."/>
            <person name="Bhutkar A."/>
            <person name="Blanco E."/>
            <person name="Bosak S.A."/>
            <person name="Bradley R.K."/>
            <person name="Brand A.D."/>
            <person name="Brent M.R."/>
            <person name="Brooks A.N."/>
            <person name="Brown R.H."/>
            <person name="Butlin R.K."/>
            <person name="Caggese C."/>
            <person name="Calvi B.R."/>
            <person name="Bernardo de Carvalho A."/>
            <person name="Caspi A."/>
            <person name="Castrezana S."/>
            <person name="Celniker S.E."/>
            <person name="Chang J.L."/>
            <person name="Chapple C."/>
            <person name="Chatterji S."/>
            <person name="Chinwalla A."/>
            <person name="Civetta A."/>
            <person name="Clifton S.W."/>
            <person name="Comeron J.M."/>
            <person name="Costello J.C."/>
            <person name="Coyne J.A."/>
            <person name="Daub J."/>
            <person name="David R.G."/>
            <person name="Delcher A.L."/>
            <person name="Delehaunty K."/>
            <person name="Do C.B."/>
            <person name="Ebling H."/>
            <person name="Edwards K."/>
            <person name="Eickbush T."/>
            <person name="Evans J.D."/>
            <person name="Filipski A."/>
            <person name="Findeiss S."/>
            <person name="Freyhult E."/>
            <person name="Fulton L."/>
            <person name="Fulton R."/>
            <person name="Garcia A.C."/>
            <person name="Gardiner A."/>
            <person name="Garfield D.A."/>
            <person name="Garvin B.E."/>
            <person name="Gibson G."/>
            <person name="Gilbert D."/>
            <person name="Gnerre S."/>
            <person name="Godfrey J."/>
            <person name="Good R."/>
            <person name="Gotea V."/>
            <person name="Gravely B."/>
            <person name="Greenberg A.J."/>
            <person name="Griffiths-Jones S."/>
            <person name="Gross S."/>
            <person name="Guigo R."/>
            <person name="Gustafson E.A."/>
            <person name="Haerty W."/>
            <person name="Hahn M.W."/>
            <person name="Halligan D.L."/>
            <person name="Halpern A.L."/>
            <person name="Halter G.M."/>
            <person name="Han M.V."/>
            <person name="Heger A."/>
            <person name="Hillier L."/>
            <person name="Hinrichs A.S."/>
            <person name="Holmes I."/>
            <person name="Hoskins R.A."/>
            <person name="Hubisz M.J."/>
            <person name="Hultmark D."/>
            <person name="Huntley M.A."/>
            <person name="Jaffe D.B."/>
            <person name="Jagadeeshan S."/>
            <person name="Jeck W.R."/>
            <person name="Johnson J."/>
            <person name="Jones C.D."/>
            <person name="Jordan W.C."/>
            <person name="Karpen G.H."/>
            <person name="Kataoka E."/>
            <person name="Keightley P.D."/>
            <person name="Kheradpour P."/>
            <person name="Kirkness E.F."/>
            <person name="Koerich L.B."/>
            <person name="Kristiansen K."/>
            <person name="Kudrna D."/>
            <person name="Kulathinal R.J."/>
            <person name="Kumar S."/>
            <person name="Kwok R."/>
            <person name="Lander E."/>
            <person name="Langley C.H."/>
            <person name="Lapoint R."/>
            <person name="Lazzaro B.P."/>
            <person name="Lee S.J."/>
            <person name="Levesque L."/>
            <person name="Li R."/>
            <person name="Lin C.F."/>
            <person name="Lin M.F."/>
            <person name="Lindblad-Toh K."/>
            <person name="Llopart A."/>
            <person name="Long M."/>
            <person name="Low L."/>
            <person name="Lozovsky E."/>
            <person name="Lu J."/>
            <person name="Luo M."/>
            <person name="Machado C.A."/>
            <person name="Makalowski W."/>
            <person name="Marzo M."/>
            <person name="Matsuda M."/>
            <person name="Matzkin L."/>
            <person name="McAllister B."/>
            <person name="McBride C.S."/>
            <person name="McKernan B."/>
            <person name="McKernan K."/>
            <person name="Mendez-Lago M."/>
            <person name="Minx P."/>
            <person name="Mollenhauer M.U."/>
            <person name="Montooth K."/>
            <person name="Mount S.M."/>
            <person name="Mu X."/>
            <person name="Myers E."/>
            <person name="Negre B."/>
            <person name="Newfeld S."/>
            <person name="Nielsen R."/>
            <person name="Noor M.A."/>
            <person name="O'Grady P."/>
            <person name="Pachter L."/>
            <person name="Papaceit M."/>
            <person name="Parisi M.J."/>
            <person name="Parisi M."/>
            <person name="Parts L."/>
            <person name="Pedersen J.S."/>
            <person name="Pesole G."/>
            <person name="Phillippy A.M."/>
            <person name="Ponting C.P."/>
            <person name="Pop M."/>
            <person name="Porcelli D."/>
            <person name="Powell J.R."/>
            <person name="Prohaska S."/>
            <person name="Pruitt K."/>
            <person name="Puig M."/>
            <person name="Quesneville H."/>
            <person name="Ram K.R."/>
            <person name="Rand D."/>
            <person name="Rasmussen M.D."/>
            <person name="Reed L.K."/>
            <person name="Reenan R."/>
            <person name="Reily A."/>
            <person name="Remington K.A."/>
            <person name="Rieger T.T."/>
            <person name="Ritchie M.G."/>
            <person name="Robin C."/>
            <person name="Rogers Y.H."/>
            <person name="Rohde C."/>
            <person name="Rozas J."/>
            <person name="Rubenfield M.J."/>
            <person name="Ruiz A."/>
            <person name="Russo S."/>
            <person name="Salzberg S.L."/>
            <person name="Sanchez-Gracia A."/>
            <person name="Saranga D.J."/>
            <person name="Sato H."/>
            <person name="Schaeffer S.W."/>
            <person name="Schatz M.C."/>
            <person name="Schlenke T."/>
            <person name="Schwartz R."/>
            <person name="Segarra C."/>
            <person name="Singh R.S."/>
            <person name="Sirot L."/>
            <person name="Sirota M."/>
            <person name="Sisneros N.B."/>
            <person name="Smith C.D."/>
            <person name="Smith T.F."/>
            <person name="Spieth J."/>
            <person name="Stage D.E."/>
            <person name="Stark A."/>
            <person name="Stephan W."/>
            <person name="Strausberg R.L."/>
            <person name="Strempel S."/>
            <person name="Sturgill D."/>
            <person name="Sutton G."/>
            <person name="Sutton G.G."/>
            <person name="Tao W."/>
            <person name="Teichmann S."/>
            <person name="Tobari Y.N."/>
            <person name="Tomimura Y."/>
            <person name="Tsolas J.M."/>
            <person name="Valente V.L."/>
            <person name="Venter E."/>
            <person name="Venter J.C."/>
            <person name="Vicario S."/>
            <person name="Vieira F.G."/>
            <person name="Vilella A.J."/>
            <person name="Villasante A."/>
            <person name="Walenz B."/>
            <person name="Wang J."/>
            <person name="Wasserman M."/>
            <person name="Watts T."/>
            <person name="Wilson D."/>
            <person name="Wilson R.K."/>
            <person name="Wing R.A."/>
            <person name="Wolfner M.F."/>
            <person name="Wong A."/>
            <person name="Wong G.K."/>
            <person name="Wu C.I."/>
            <person name="Wu G."/>
            <person name="Yamamoto D."/>
            <person name="Yang H.P."/>
            <person name="Yang S.P."/>
            <person name="Yorke J.A."/>
            <person name="Yoshida K."/>
            <person name="Zdobnov E."/>
            <person name="Zhang P."/>
            <person name="Zhang Y."/>
            <person name="Zimin A.V."/>
            <person name="Baldwin J."/>
            <person name="Abdouelleil A."/>
            <person name="Abdulkadir J."/>
            <person name="Abebe A."/>
            <person name="Abera B."/>
            <person name="Abreu J."/>
            <person name="Acer S.C."/>
            <person name="Aftuck L."/>
            <person name="Alexander A."/>
            <person name="An P."/>
            <person name="Anderson E."/>
            <person name="Anderson S."/>
            <person name="Arachi H."/>
            <person name="Azer M."/>
            <person name="Bachantsang P."/>
            <person name="Barry A."/>
            <person name="Bayul T."/>
            <person name="Berlin A."/>
            <person name="Bessette D."/>
            <person name="Bloom T."/>
            <person name="Blye J."/>
            <person name="Boguslavskiy L."/>
            <person name="Bonnet C."/>
            <person name="Boukhgalter B."/>
            <person name="Bourzgui I."/>
            <person name="Brown A."/>
            <person name="Cahill P."/>
            <person name="Channer S."/>
            <person name="Cheshatsang Y."/>
            <person name="Chuda L."/>
            <person name="Citroen M."/>
            <person name="Collymore A."/>
            <person name="Cooke P."/>
            <person name="Costello M."/>
            <person name="D'Aco K."/>
            <person name="Daza R."/>
            <person name="De Haan G."/>
            <person name="DeGray S."/>
            <person name="DeMaso C."/>
            <person name="Dhargay N."/>
            <person name="Dooley K."/>
            <person name="Dooley E."/>
            <person name="Doricent M."/>
            <person name="Dorje P."/>
            <person name="Dorjee K."/>
            <person name="Dupes A."/>
            <person name="Elong R."/>
            <person name="Falk J."/>
            <person name="Farina A."/>
            <person name="Faro S."/>
            <person name="Ferguson D."/>
            <person name="Fisher S."/>
            <person name="Foley C.D."/>
            <person name="Franke A."/>
            <person name="Friedrich D."/>
            <person name="Gadbois L."/>
            <person name="Gearin G."/>
            <person name="Gearin C.R."/>
            <person name="Giannoukos G."/>
            <person name="Goode T."/>
            <person name="Graham J."/>
            <person name="Grandbois E."/>
            <person name="Grewal S."/>
            <person name="Gyaltsen K."/>
            <person name="Hafez N."/>
            <person name="Hagos B."/>
            <person name="Hall J."/>
            <person name="Henson C."/>
            <person name="Hollinger A."/>
            <person name="Honan T."/>
            <person name="Huard M.D."/>
            <person name="Hughes L."/>
            <person name="Hurhula B."/>
            <person name="Husby M.E."/>
            <person name="Kamat A."/>
            <person name="Kanga B."/>
            <person name="Kashin S."/>
            <person name="Khazanovich D."/>
            <person name="Kisner P."/>
            <person name="Lance K."/>
            <person name="Lara M."/>
            <person name="Lee W."/>
            <person name="Lennon N."/>
            <person name="Letendre F."/>
            <person name="LeVine R."/>
            <person name="Lipovsky A."/>
            <person name="Liu X."/>
            <person name="Liu J."/>
            <person name="Liu S."/>
            <person name="Lokyitsang T."/>
            <person name="Lokyitsang Y."/>
            <person name="Lubonja R."/>
            <person name="Lui A."/>
            <person name="MacDonald P."/>
            <person name="Magnisalis V."/>
            <person name="Maru K."/>
            <person name="Matthews C."/>
            <person name="McCusker W."/>
            <person name="McDonough S."/>
            <person name="Mehta T."/>
            <person name="Meldrim J."/>
            <person name="Meneus L."/>
            <person name="Mihai O."/>
            <person name="Mihalev A."/>
            <person name="Mihova T."/>
            <person name="Mittelman R."/>
            <person name="Mlenga V."/>
            <person name="Montmayeur A."/>
            <person name="Mulrain L."/>
            <person name="Navidi A."/>
            <person name="Naylor J."/>
            <person name="Negash T."/>
            <person name="Nguyen T."/>
            <person name="Nguyen N."/>
            <person name="Nicol R."/>
            <person name="Norbu C."/>
            <person name="Norbu N."/>
            <person name="Novod N."/>
            <person name="O'Neill B."/>
            <person name="Osman S."/>
            <person name="Markiewicz E."/>
            <person name="Oyono O.L."/>
            <person name="Patti C."/>
            <person name="Phunkhang P."/>
            <person name="Pierre F."/>
            <person name="Priest M."/>
            <person name="Raghuraman S."/>
            <person name="Rege F."/>
            <person name="Reyes R."/>
            <person name="Rise C."/>
            <person name="Rogov P."/>
            <person name="Ross K."/>
            <person name="Ryan E."/>
            <person name="Settipalli S."/>
            <person name="Shea T."/>
            <person name="Sherpa N."/>
            <person name="Shi L."/>
            <person name="Shih D."/>
            <person name="Sparrow T."/>
            <person name="Spaulding J."/>
            <person name="Stalker J."/>
            <person name="Stange-Thomann N."/>
            <person name="Stavropoulos S."/>
            <person name="Stone C."/>
            <person name="Strader C."/>
            <person name="Tesfaye S."/>
            <person name="Thomson T."/>
            <person name="Thoulutsang Y."/>
            <person name="Thoulutsang D."/>
            <person name="Topham K."/>
            <person name="Topping I."/>
            <person name="Tsamla T."/>
            <person name="Vassiliev H."/>
            <person name="Vo A."/>
            <person name="Wangchuk T."/>
            <person name="Wangdi T."/>
            <person name="Weiand M."/>
            <person name="Wilkinson J."/>
            <person name="Wilson A."/>
            <person name="Yadav S."/>
            <person name="Young G."/>
            <person name="Yu Q."/>
            <person name="Zembek L."/>
            <person name="Zhong D."/>
            <person name="Zimmer A."/>
            <person name="Zwirko Z."/>
            <person name="Jaffe D.B."/>
            <person name="Alvarez P."/>
            <person name="Brockman W."/>
            <person name="Butler J."/>
            <person name="Chin C."/>
            <person name="Gnerre S."/>
            <person name="Grabherr M."/>
            <person name="Kleber M."/>
            <person name="Mauceli E."/>
            <person name="MacCallum I."/>
        </authorList>
    </citation>
    <scope>NUCLEOTIDE SEQUENCE [LARGE SCALE GENOMIC DNA]</scope>
    <source>
        <strain evidence="2">Rob3c / Tucson 14021-0248.25</strain>
    </source>
</reference>
<dbReference type="Proteomes" id="UP000001292">
    <property type="component" value="Unassembled WGS sequence"/>
</dbReference>